<feature type="chain" id="PRO_5006135699" description="Malate dehydrogenase" evidence="1">
    <location>
        <begin position="18"/>
        <end position="235"/>
    </location>
</feature>
<feature type="signal peptide" evidence="1">
    <location>
        <begin position="1"/>
        <end position="17"/>
    </location>
</feature>
<dbReference type="EMBL" id="LKCW01000117">
    <property type="protein sequence ID" value="KPM39042.1"/>
    <property type="molecule type" value="Genomic_DNA"/>
</dbReference>
<dbReference type="PANTHER" id="PTHR35567">
    <property type="entry name" value="MALATE DEHYDROGENASE (AFU_ORTHOLOGUE AFUA_2G13800)"/>
    <property type="match status" value="1"/>
</dbReference>
<dbReference type="PANTHER" id="PTHR35567:SF3">
    <property type="entry name" value="MALATE DEHYDROGENASE"/>
    <property type="match status" value="1"/>
</dbReference>
<name>A0A0P7BDN7_9HYPO</name>
<accession>A0A0P7BDN7</accession>
<gene>
    <name evidence="2" type="ORF">AK830_g7489</name>
</gene>
<keyword evidence="3" id="KW-1185">Reference proteome</keyword>
<dbReference type="InterPro" id="IPR021851">
    <property type="entry name" value="DUF3455"/>
</dbReference>
<evidence type="ECO:0000313" key="3">
    <source>
        <dbReference type="Proteomes" id="UP000050424"/>
    </source>
</evidence>
<dbReference type="OrthoDB" id="1859733at2759"/>
<reference evidence="2 3" key="1">
    <citation type="submission" date="2015-09" db="EMBL/GenBank/DDBJ databases">
        <title>Draft genome of a European isolate of the apple canker pathogen Neonectria ditissima.</title>
        <authorList>
            <person name="Gomez-Cortecero A."/>
            <person name="Harrison R.J."/>
            <person name="Armitage A.D."/>
        </authorList>
    </citation>
    <scope>NUCLEOTIDE SEQUENCE [LARGE SCALE GENOMIC DNA]</scope>
    <source>
        <strain evidence="2 3">R09/05</strain>
    </source>
</reference>
<dbReference type="AlphaFoldDB" id="A0A0P7BDN7"/>
<comment type="caution">
    <text evidence="2">The sequence shown here is derived from an EMBL/GenBank/DDBJ whole genome shotgun (WGS) entry which is preliminary data.</text>
</comment>
<dbReference type="Proteomes" id="UP000050424">
    <property type="component" value="Unassembled WGS sequence"/>
</dbReference>
<evidence type="ECO:0000256" key="1">
    <source>
        <dbReference type="SAM" id="SignalP"/>
    </source>
</evidence>
<sequence>MLANSLLFLVSATLALASPCVRTSPTLPVNGGDKELSSPPTGVTLKRIALGFGIQNYTCASAGSTAAATGALAMLYDITSLYPGTGRKSLDTDAWAGLSATALNGHAVPLNLLTDGPGADAANPFPANAALKLTGVPDLPFLGHHYFNAAGIPTFALSSGTLVGKKLDAVNAPASADPGPDGTGAVAWLYLGDAGGSTGGLQYVYRVLTAGGNAHGCTAAGKDSTSYATTYWFFG</sequence>
<protein>
    <recommendedName>
        <fullName evidence="4">Malate dehydrogenase</fullName>
    </recommendedName>
</protein>
<evidence type="ECO:0008006" key="4">
    <source>
        <dbReference type="Google" id="ProtNLM"/>
    </source>
</evidence>
<keyword evidence="1" id="KW-0732">Signal</keyword>
<organism evidence="2 3">
    <name type="scientific">Neonectria ditissima</name>
    <dbReference type="NCBI Taxonomy" id="78410"/>
    <lineage>
        <taxon>Eukaryota</taxon>
        <taxon>Fungi</taxon>
        <taxon>Dikarya</taxon>
        <taxon>Ascomycota</taxon>
        <taxon>Pezizomycotina</taxon>
        <taxon>Sordariomycetes</taxon>
        <taxon>Hypocreomycetidae</taxon>
        <taxon>Hypocreales</taxon>
        <taxon>Nectriaceae</taxon>
        <taxon>Neonectria</taxon>
    </lineage>
</organism>
<dbReference type="Pfam" id="PF11937">
    <property type="entry name" value="DUF3455"/>
    <property type="match status" value="1"/>
</dbReference>
<proteinExistence type="predicted"/>
<evidence type="ECO:0000313" key="2">
    <source>
        <dbReference type="EMBL" id="KPM39042.1"/>
    </source>
</evidence>